<keyword evidence="6 10" id="KW-0560">Oxidoreductase</keyword>
<gene>
    <name evidence="11" type="ORF">VNI00_016259</name>
</gene>
<sequence length="394" mass="45029">MEYGNDWKTHRRLFHQEFPQAETSKHDGEILKGNMALLNNMLHEPEYYRDHIRKMSGSIIISVTYGIDTLPHDDPHIDIAEKALDVFLNALNPGAFAVDSLPWLKYVPEWFPGAGFKRKAKEWRKIYQDLANQPFAVTRNELDTGIARESFVSNSLQKLSESQDAGYTEETVKETAATMYEAGTDTIYTGLLSFILAMLKAQQELDRVVGSGRLPDFADKDALPYCTAIMYEVMRWQPIGPVGVIHYIHVEDEYRGYHIPKDSTVIPNAWAILHDEDMYPDPYRFNPDRWIKDGKINPDIRDTTAGFGFGRRICPGRFLAQSSMFLTVVTMLSAFEISKSVDSHGNIIEPKVEYVSSLQNRPAPFQCRIKPRSDVHARLIREGFEQFGSHPYNT</sequence>
<dbReference type="CDD" id="cd11065">
    <property type="entry name" value="CYP64-like"/>
    <property type="match status" value="1"/>
</dbReference>
<dbReference type="Gene3D" id="1.10.630.10">
    <property type="entry name" value="Cytochrome P450"/>
    <property type="match status" value="1"/>
</dbReference>
<keyword evidence="8 10" id="KW-0503">Monooxygenase</keyword>
<dbReference type="PANTHER" id="PTHR46300:SF7">
    <property type="entry name" value="P450, PUTATIVE (EUROFUNG)-RELATED"/>
    <property type="match status" value="1"/>
</dbReference>
<evidence type="ECO:0000256" key="10">
    <source>
        <dbReference type="RuleBase" id="RU000461"/>
    </source>
</evidence>
<proteinExistence type="inferred from homology"/>
<dbReference type="SUPFAM" id="SSF48264">
    <property type="entry name" value="Cytochrome P450"/>
    <property type="match status" value="1"/>
</dbReference>
<dbReference type="InterPro" id="IPR017972">
    <property type="entry name" value="Cyt_P450_CS"/>
</dbReference>
<feature type="binding site" description="axial binding residue" evidence="9">
    <location>
        <position position="314"/>
    </location>
    <ligand>
        <name>heme</name>
        <dbReference type="ChEBI" id="CHEBI:30413"/>
    </ligand>
    <ligandPart>
        <name>Fe</name>
        <dbReference type="ChEBI" id="CHEBI:18248"/>
    </ligandPart>
</feature>
<evidence type="ECO:0000256" key="6">
    <source>
        <dbReference type="ARBA" id="ARBA00023002"/>
    </source>
</evidence>
<comment type="pathway">
    <text evidence="2">Secondary metabolite biosynthesis.</text>
</comment>
<dbReference type="GO" id="GO:0004497">
    <property type="term" value="F:monooxygenase activity"/>
    <property type="evidence" value="ECO:0007669"/>
    <property type="project" value="UniProtKB-KW"/>
</dbReference>
<reference evidence="11 12" key="1">
    <citation type="submission" date="2024-01" db="EMBL/GenBank/DDBJ databases">
        <title>A draft genome for a cacao thread blight-causing isolate of Paramarasmius palmivorus.</title>
        <authorList>
            <person name="Baruah I.K."/>
            <person name="Bukari Y."/>
            <person name="Amoako-Attah I."/>
            <person name="Meinhardt L.W."/>
            <person name="Bailey B.A."/>
            <person name="Cohen S.P."/>
        </authorList>
    </citation>
    <scope>NUCLEOTIDE SEQUENCE [LARGE SCALE GENOMIC DNA]</scope>
    <source>
        <strain evidence="11 12">GH-12</strain>
    </source>
</reference>
<name>A0AAW0BDV7_9AGAR</name>
<dbReference type="InterPro" id="IPR050364">
    <property type="entry name" value="Cytochrome_P450_fung"/>
</dbReference>
<keyword evidence="5 9" id="KW-0479">Metal-binding</keyword>
<organism evidence="11 12">
    <name type="scientific">Paramarasmius palmivorus</name>
    <dbReference type="NCBI Taxonomy" id="297713"/>
    <lineage>
        <taxon>Eukaryota</taxon>
        <taxon>Fungi</taxon>
        <taxon>Dikarya</taxon>
        <taxon>Basidiomycota</taxon>
        <taxon>Agaricomycotina</taxon>
        <taxon>Agaricomycetes</taxon>
        <taxon>Agaricomycetidae</taxon>
        <taxon>Agaricales</taxon>
        <taxon>Marasmiineae</taxon>
        <taxon>Marasmiaceae</taxon>
        <taxon>Paramarasmius</taxon>
    </lineage>
</organism>
<evidence type="ECO:0000313" key="11">
    <source>
        <dbReference type="EMBL" id="KAK7024506.1"/>
    </source>
</evidence>
<evidence type="ECO:0000256" key="3">
    <source>
        <dbReference type="ARBA" id="ARBA00010617"/>
    </source>
</evidence>
<keyword evidence="4 9" id="KW-0349">Heme</keyword>
<evidence type="ECO:0000313" key="12">
    <source>
        <dbReference type="Proteomes" id="UP001383192"/>
    </source>
</evidence>
<comment type="similarity">
    <text evidence="3 10">Belongs to the cytochrome P450 family.</text>
</comment>
<dbReference type="EMBL" id="JAYKXP010000122">
    <property type="protein sequence ID" value="KAK7024506.1"/>
    <property type="molecule type" value="Genomic_DNA"/>
</dbReference>
<dbReference type="GO" id="GO:0005506">
    <property type="term" value="F:iron ion binding"/>
    <property type="evidence" value="ECO:0007669"/>
    <property type="project" value="InterPro"/>
</dbReference>
<dbReference type="Proteomes" id="UP001383192">
    <property type="component" value="Unassembled WGS sequence"/>
</dbReference>
<evidence type="ECO:0000256" key="9">
    <source>
        <dbReference type="PIRSR" id="PIRSR602401-1"/>
    </source>
</evidence>
<dbReference type="PROSITE" id="PS00086">
    <property type="entry name" value="CYTOCHROME_P450"/>
    <property type="match status" value="1"/>
</dbReference>
<evidence type="ECO:0000256" key="2">
    <source>
        <dbReference type="ARBA" id="ARBA00005179"/>
    </source>
</evidence>
<dbReference type="GO" id="GO:0016705">
    <property type="term" value="F:oxidoreductase activity, acting on paired donors, with incorporation or reduction of molecular oxygen"/>
    <property type="evidence" value="ECO:0007669"/>
    <property type="project" value="InterPro"/>
</dbReference>
<evidence type="ECO:0000256" key="1">
    <source>
        <dbReference type="ARBA" id="ARBA00001971"/>
    </source>
</evidence>
<dbReference type="PRINTS" id="PR00463">
    <property type="entry name" value="EP450I"/>
</dbReference>
<dbReference type="InterPro" id="IPR002401">
    <property type="entry name" value="Cyt_P450_E_grp-I"/>
</dbReference>
<comment type="caution">
    <text evidence="11">The sequence shown here is derived from an EMBL/GenBank/DDBJ whole genome shotgun (WGS) entry which is preliminary data.</text>
</comment>
<dbReference type="InterPro" id="IPR036396">
    <property type="entry name" value="Cyt_P450_sf"/>
</dbReference>
<comment type="cofactor">
    <cofactor evidence="1 9">
        <name>heme</name>
        <dbReference type="ChEBI" id="CHEBI:30413"/>
    </cofactor>
</comment>
<evidence type="ECO:0000256" key="7">
    <source>
        <dbReference type="ARBA" id="ARBA00023004"/>
    </source>
</evidence>
<dbReference type="GO" id="GO:0020037">
    <property type="term" value="F:heme binding"/>
    <property type="evidence" value="ECO:0007669"/>
    <property type="project" value="InterPro"/>
</dbReference>
<keyword evidence="7 9" id="KW-0408">Iron</keyword>
<accession>A0AAW0BDV7</accession>
<evidence type="ECO:0008006" key="13">
    <source>
        <dbReference type="Google" id="ProtNLM"/>
    </source>
</evidence>
<evidence type="ECO:0000256" key="5">
    <source>
        <dbReference type="ARBA" id="ARBA00022723"/>
    </source>
</evidence>
<dbReference type="PRINTS" id="PR00385">
    <property type="entry name" value="P450"/>
</dbReference>
<evidence type="ECO:0000256" key="4">
    <source>
        <dbReference type="ARBA" id="ARBA00022617"/>
    </source>
</evidence>
<dbReference type="AlphaFoldDB" id="A0AAW0BDV7"/>
<protein>
    <recommendedName>
        <fullName evidence="13">Cytochrome P450</fullName>
    </recommendedName>
</protein>
<dbReference type="InterPro" id="IPR001128">
    <property type="entry name" value="Cyt_P450"/>
</dbReference>
<evidence type="ECO:0000256" key="8">
    <source>
        <dbReference type="ARBA" id="ARBA00023033"/>
    </source>
</evidence>
<dbReference type="Pfam" id="PF00067">
    <property type="entry name" value="p450"/>
    <property type="match status" value="1"/>
</dbReference>
<keyword evidence="12" id="KW-1185">Reference proteome</keyword>
<dbReference type="PANTHER" id="PTHR46300">
    <property type="entry name" value="P450, PUTATIVE (EUROFUNG)-RELATED-RELATED"/>
    <property type="match status" value="1"/>
</dbReference>